<name>A0A4Q4KZR9_9PSED</name>
<proteinExistence type="predicted"/>
<evidence type="ECO:0000313" key="1">
    <source>
        <dbReference type="EMBL" id="RYM39767.1"/>
    </source>
</evidence>
<dbReference type="AlphaFoldDB" id="A0A4Q4KZR9"/>
<dbReference type="RefSeq" id="WP_129999424.1">
    <property type="nucleotide sequence ID" value="NZ_SEUB01000007.1"/>
</dbReference>
<dbReference type="EMBL" id="SEUB01000007">
    <property type="protein sequence ID" value="RYM39767.1"/>
    <property type="molecule type" value="Genomic_DNA"/>
</dbReference>
<protein>
    <submittedName>
        <fullName evidence="1">Uncharacterized protein</fullName>
    </submittedName>
</protein>
<gene>
    <name evidence="1" type="ORF">EVS84_19710</name>
</gene>
<dbReference type="Proteomes" id="UP000291107">
    <property type="component" value="Unassembled WGS sequence"/>
</dbReference>
<organism evidence="1 2">
    <name type="scientific">Pseudomonas koreensis</name>
    <dbReference type="NCBI Taxonomy" id="198620"/>
    <lineage>
        <taxon>Bacteria</taxon>
        <taxon>Pseudomonadati</taxon>
        <taxon>Pseudomonadota</taxon>
        <taxon>Gammaproteobacteria</taxon>
        <taxon>Pseudomonadales</taxon>
        <taxon>Pseudomonadaceae</taxon>
        <taxon>Pseudomonas</taxon>
    </lineage>
</organism>
<accession>A0A4Q4KZR9</accession>
<reference evidence="1 2" key="1">
    <citation type="submission" date="2019-02" db="EMBL/GenBank/DDBJ databases">
        <title>Genome of Pseudomonas korensis isolated from heavy metal contaminated environment.</title>
        <authorList>
            <person name="Ayangbenro A.S."/>
            <person name="Babalola O."/>
        </authorList>
    </citation>
    <scope>NUCLEOTIDE SEQUENCE [LARGE SCALE GENOMIC DNA]</scope>
    <source>
        <strain evidence="1 2">AB36</strain>
    </source>
</reference>
<sequence length="668" mass="72542">MNTPIFNGKPQSAVALGKSSRLLLRTSNVNVGVRLADPEFVGLLPGRLLPKTIIDSGTAQVRFLTSTILTPEDNDLYELYQRKGPGGTETMIADDNLGPVAGRPAEVLIDVPTAALLDDDVNKASTTWEFQLSVLNGKNGNRDDSNWFTVEIDRNPPEVDKGSGTKFQPERALYLNLPNKTVDDAWLANNEFLQISINRSYEFYNASDTIHVYSGPTYGTGKLLHTQRLTADTVEVPSAELPKTDSREYLWYTLTDATGNISELAVANDYQISRTPPPIFHDCEFPQGISPDPIDLNDLQGTVYLNVKRPDNAQDTDRIAAAVTNGKLPVGLGTRVLGAATVLQFPITTSRLLALWDNATAAVPINGSYKFFRGTDPEVAPPGTDSEINLLAPGPSNPGFPDIKNPNMVEVTVEGASGTKNHITASDRLADITFSTPMIKTGDTWVPVAGDIARFLINGEEIAEFTLTAGDTDPLTHTMKPDEFDAIIGAPGQKQAYWTIENSATSPAVIESLNTAVQVDLAKVDLVAPTVTLFNGYVSCAHLTRPDRELPVTVTIDAVHMPKDTVVTVYSEGYEDSLGTKKIRGTEFSDTYTVLGTENPAEFVLNVKPYLTKLKPIQPPFSSGLPNGYIKIWYSILISGAPNPSKEFFNEVSLLNSSNNYCEGTPTI</sequence>
<evidence type="ECO:0000313" key="2">
    <source>
        <dbReference type="Proteomes" id="UP000291107"/>
    </source>
</evidence>
<comment type="caution">
    <text evidence="1">The sequence shown here is derived from an EMBL/GenBank/DDBJ whole genome shotgun (WGS) entry which is preliminary data.</text>
</comment>